<keyword evidence="1" id="KW-1133">Transmembrane helix</keyword>
<dbReference type="Gene3D" id="3.80.10.10">
    <property type="entry name" value="Ribonuclease Inhibitor"/>
    <property type="match status" value="1"/>
</dbReference>
<dbReference type="SMART" id="SM00220">
    <property type="entry name" value="S_TKc"/>
    <property type="match status" value="1"/>
</dbReference>
<dbReference type="SUPFAM" id="SSF52058">
    <property type="entry name" value="L domain-like"/>
    <property type="match status" value="1"/>
</dbReference>
<dbReference type="GO" id="GO:0004674">
    <property type="term" value="F:protein serine/threonine kinase activity"/>
    <property type="evidence" value="ECO:0007669"/>
    <property type="project" value="TreeGrafter"/>
</dbReference>
<dbReference type="InterPro" id="IPR008271">
    <property type="entry name" value="Ser/Thr_kinase_AS"/>
</dbReference>
<dbReference type="InterPro" id="IPR011009">
    <property type="entry name" value="Kinase-like_dom_sf"/>
</dbReference>
<feature type="domain" description="Protein kinase" evidence="2">
    <location>
        <begin position="361"/>
        <end position="624"/>
    </location>
</feature>
<dbReference type="PANTHER" id="PTHR44329:SF214">
    <property type="entry name" value="PROTEIN KINASE DOMAIN-CONTAINING PROTEIN"/>
    <property type="match status" value="1"/>
</dbReference>
<dbReference type="EMBL" id="JH767270">
    <property type="protein sequence ID" value="EQC25512.1"/>
    <property type="molecule type" value="Genomic_DNA"/>
</dbReference>
<dbReference type="PANTHER" id="PTHR44329">
    <property type="entry name" value="SERINE/THREONINE-PROTEIN KINASE TNNI3K-RELATED"/>
    <property type="match status" value="1"/>
</dbReference>
<dbReference type="SUPFAM" id="SSF56112">
    <property type="entry name" value="Protein kinase-like (PK-like)"/>
    <property type="match status" value="1"/>
</dbReference>
<keyword evidence="3" id="KW-0808">Transferase</keyword>
<dbReference type="Pfam" id="PF00069">
    <property type="entry name" value="Pkinase"/>
    <property type="match status" value="1"/>
</dbReference>
<keyword evidence="1" id="KW-0472">Membrane</keyword>
<feature type="transmembrane region" description="Helical" evidence="1">
    <location>
        <begin position="303"/>
        <end position="325"/>
    </location>
</feature>
<dbReference type="AlphaFoldDB" id="T0R7Q1"/>
<dbReference type="VEuPathDB" id="FungiDB:SDRG_16618"/>
<dbReference type="GeneID" id="19957345"/>
<protein>
    <submittedName>
        <fullName evidence="3">TKL protein kinase</fullName>
    </submittedName>
</protein>
<evidence type="ECO:0000256" key="1">
    <source>
        <dbReference type="SAM" id="Phobius"/>
    </source>
</evidence>
<accession>T0R7Q1</accession>
<dbReference type="GO" id="GO:0005524">
    <property type="term" value="F:ATP binding"/>
    <property type="evidence" value="ECO:0007669"/>
    <property type="project" value="InterPro"/>
</dbReference>
<evidence type="ECO:0000313" key="3">
    <source>
        <dbReference type="EMBL" id="EQC25512.1"/>
    </source>
</evidence>
<dbReference type="OMA" id="RILPIWQ"/>
<dbReference type="OrthoDB" id="122279at2759"/>
<keyword evidence="3" id="KW-0418">Kinase</keyword>
<dbReference type="Proteomes" id="UP000030762">
    <property type="component" value="Unassembled WGS sequence"/>
</dbReference>
<dbReference type="RefSeq" id="XP_008621056.1">
    <property type="nucleotide sequence ID" value="XM_008622834.1"/>
</dbReference>
<dbReference type="InterPro" id="IPR032675">
    <property type="entry name" value="LRR_dom_sf"/>
</dbReference>
<dbReference type="eggNOG" id="KOG0192">
    <property type="taxonomic scope" value="Eukaryota"/>
</dbReference>
<keyword evidence="4" id="KW-1185">Reference proteome</keyword>
<dbReference type="InterPro" id="IPR000719">
    <property type="entry name" value="Prot_kinase_dom"/>
</dbReference>
<dbReference type="STRING" id="1156394.T0R7Q1"/>
<dbReference type="InterPro" id="IPR051681">
    <property type="entry name" value="Ser/Thr_Kinases-Pseudokinases"/>
</dbReference>
<name>T0R7Q1_SAPDV</name>
<dbReference type="PROSITE" id="PS00108">
    <property type="entry name" value="PROTEIN_KINASE_ST"/>
    <property type="match status" value="1"/>
</dbReference>
<dbReference type="Gene3D" id="1.10.510.10">
    <property type="entry name" value="Transferase(Phosphotransferase) domain 1"/>
    <property type="match status" value="1"/>
</dbReference>
<dbReference type="PROSITE" id="PS50011">
    <property type="entry name" value="PROTEIN_KINASE_DOM"/>
    <property type="match status" value="1"/>
</dbReference>
<gene>
    <name evidence="3" type="ORF">SDRG_16618</name>
</gene>
<evidence type="ECO:0000259" key="2">
    <source>
        <dbReference type="PROSITE" id="PS50011"/>
    </source>
</evidence>
<dbReference type="Gene3D" id="3.30.200.20">
    <property type="entry name" value="Phosphorylase Kinase, domain 1"/>
    <property type="match status" value="1"/>
</dbReference>
<keyword evidence="1" id="KW-0812">Transmembrane</keyword>
<reference evidence="3 4" key="1">
    <citation type="submission" date="2012-04" db="EMBL/GenBank/DDBJ databases">
        <title>The Genome Sequence of Saprolegnia declina VS20.</title>
        <authorList>
            <consortium name="The Broad Institute Genome Sequencing Platform"/>
            <person name="Russ C."/>
            <person name="Nusbaum C."/>
            <person name="Tyler B."/>
            <person name="van West P."/>
            <person name="Dieguez-Uribeondo J."/>
            <person name="de Bruijn I."/>
            <person name="Tripathy S."/>
            <person name="Jiang R."/>
            <person name="Young S.K."/>
            <person name="Zeng Q."/>
            <person name="Gargeya S."/>
            <person name="Fitzgerald M."/>
            <person name="Haas B."/>
            <person name="Abouelleil A."/>
            <person name="Alvarado L."/>
            <person name="Arachchi H.M."/>
            <person name="Berlin A."/>
            <person name="Chapman S.B."/>
            <person name="Goldberg J."/>
            <person name="Griggs A."/>
            <person name="Gujja S."/>
            <person name="Hansen M."/>
            <person name="Howarth C."/>
            <person name="Imamovic A."/>
            <person name="Larimer J."/>
            <person name="McCowen C."/>
            <person name="Montmayeur A."/>
            <person name="Murphy C."/>
            <person name="Neiman D."/>
            <person name="Pearson M."/>
            <person name="Priest M."/>
            <person name="Roberts A."/>
            <person name="Saif S."/>
            <person name="Shea T."/>
            <person name="Sisk P."/>
            <person name="Sykes S."/>
            <person name="Wortman J."/>
            <person name="Nusbaum C."/>
            <person name="Birren B."/>
        </authorList>
    </citation>
    <scope>NUCLEOTIDE SEQUENCE [LARGE SCALE GENOMIC DNA]</scope>
    <source>
        <strain evidence="3 4">VS20</strain>
    </source>
</reference>
<sequence length="636" mass="69431">MLRGLIPWLSLAAASKCDTMYTRPGISTLVADGSCPASVACLLDAQCKPIQSFPNATTAFSDPPGVSNSSIGDLSKYPHPTLKLYNLRYGNAFDRIEFPPTLQNLTMQHLTLYSLGNLQLPAGLKNWTMFTCYVSKITTSGFQWPQSLETLNLNENILNDVPANIPRSVKYLDLSFNNISVVVDHDWRSLRYLYLSGIQTFAHVRLSTNLTYFSCSGCLVTNLTLDEATYRVLNALGPNNATAKTGVYVGSATANASTCAGRIFPIWQGAVENATACVVPTITSPPPTTLVPTVDGSSGSSGLLVAVLVVSAVAVLSSLVLVLYWRRRRLQHSFSIEESTTSTIDLSSLQMHKLDRSELVILGDKPLAAGGFGEVWKGTYANEVVAIKRNKDKLEKGLQSFIAEITLMAKMDSPYIVRLVGASWIRPIDIECVVEFMDLGDLRCFLADRSMTQFTWREKAPVVQSIVLGLIFLHTFDPPIIHRDLKSRNILLDSVKGTKLTDFGISREVDESTMTNGIGTYQWMAPEVISGTSYSEAADIYSFGVVLSELSTHTIPYLGLTNSATGRSATPQFVMTKVLAGEMTPAFNATSPSWVQEIGLRCMALDPDERPTALQLYVSLRPLLDSLTQPAKATSA</sequence>
<proteinExistence type="predicted"/>
<organism evidence="3 4">
    <name type="scientific">Saprolegnia diclina (strain VS20)</name>
    <dbReference type="NCBI Taxonomy" id="1156394"/>
    <lineage>
        <taxon>Eukaryota</taxon>
        <taxon>Sar</taxon>
        <taxon>Stramenopiles</taxon>
        <taxon>Oomycota</taxon>
        <taxon>Saprolegniomycetes</taxon>
        <taxon>Saprolegniales</taxon>
        <taxon>Saprolegniaceae</taxon>
        <taxon>Saprolegnia</taxon>
    </lineage>
</organism>
<evidence type="ECO:0000313" key="4">
    <source>
        <dbReference type="Proteomes" id="UP000030762"/>
    </source>
</evidence>
<dbReference type="InParanoid" id="T0R7Q1"/>